<name>A0A182VB78_ANOME</name>
<dbReference type="EnsemblMetazoa" id="AMEM011994-RA">
    <property type="protein sequence ID" value="AMEM011994-PA"/>
    <property type="gene ID" value="AMEM011994"/>
</dbReference>
<dbReference type="AlphaFoldDB" id="A0A182VB78"/>
<protein>
    <submittedName>
        <fullName evidence="1">Uncharacterized protein</fullName>
    </submittedName>
</protein>
<proteinExistence type="predicted"/>
<organism evidence="1 2">
    <name type="scientific">Anopheles merus</name>
    <name type="common">Mosquito</name>
    <dbReference type="NCBI Taxonomy" id="30066"/>
    <lineage>
        <taxon>Eukaryota</taxon>
        <taxon>Metazoa</taxon>
        <taxon>Ecdysozoa</taxon>
        <taxon>Arthropoda</taxon>
        <taxon>Hexapoda</taxon>
        <taxon>Insecta</taxon>
        <taxon>Pterygota</taxon>
        <taxon>Neoptera</taxon>
        <taxon>Endopterygota</taxon>
        <taxon>Diptera</taxon>
        <taxon>Nematocera</taxon>
        <taxon>Culicoidea</taxon>
        <taxon>Culicidae</taxon>
        <taxon>Anophelinae</taxon>
        <taxon>Anopheles</taxon>
    </lineage>
</organism>
<evidence type="ECO:0000313" key="1">
    <source>
        <dbReference type="EnsemblMetazoa" id="AMEM011994-PA"/>
    </source>
</evidence>
<keyword evidence="2" id="KW-1185">Reference proteome</keyword>
<accession>A0A182VB78</accession>
<dbReference type="VEuPathDB" id="VectorBase:AMEM011994"/>
<reference evidence="1" key="1">
    <citation type="submission" date="2020-05" db="UniProtKB">
        <authorList>
            <consortium name="EnsemblMetazoa"/>
        </authorList>
    </citation>
    <scope>IDENTIFICATION</scope>
    <source>
        <strain evidence="1">MAF</strain>
    </source>
</reference>
<dbReference type="Proteomes" id="UP000075903">
    <property type="component" value="Unassembled WGS sequence"/>
</dbReference>
<evidence type="ECO:0000313" key="2">
    <source>
        <dbReference type="Proteomes" id="UP000075903"/>
    </source>
</evidence>
<sequence length="259" mass="28736">MITSVLLRGNRTRSSSSYVGTTNAVRWCGFCFRRNLSSCSAKLTLGTMSTSVRNTYPPWQPLRATLRRWFCGYGFLMRHLLVSALRSFSRSFSVASGLAQSNLHQMEAYPLPDRPKAGPQIGQVDLHQVQLIVARREDGGRDGAGPVVGHLHERVDLFERTLRRQTNAVRVRQVGKAFADDGVVEDFVQPARIPPSQSSSPENTALSVLLARLSASTYSRQVAGVRIGARGTIETPSSTWLPYWLQSPLCSSRTFHVNM</sequence>